<dbReference type="SUPFAM" id="SSF57625">
    <property type="entry name" value="Invertebrate chitin-binding proteins"/>
    <property type="match status" value="2"/>
</dbReference>
<evidence type="ECO:0000256" key="2">
    <source>
        <dbReference type="ARBA" id="ARBA00022729"/>
    </source>
</evidence>
<dbReference type="Gene3D" id="2.170.140.10">
    <property type="entry name" value="Chitin binding domain"/>
    <property type="match status" value="2"/>
</dbReference>
<dbReference type="AlphaFoldDB" id="A0AAE0SFH5"/>
<evidence type="ECO:0000256" key="6">
    <source>
        <dbReference type="SAM" id="MobiDB-lite"/>
    </source>
</evidence>
<organism evidence="9 10">
    <name type="scientific">Potamilus streckersoni</name>
    <dbReference type="NCBI Taxonomy" id="2493646"/>
    <lineage>
        <taxon>Eukaryota</taxon>
        <taxon>Metazoa</taxon>
        <taxon>Spiralia</taxon>
        <taxon>Lophotrochozoa</taxon>
        <taxon>Mollusca</taxon>
        <taxon>Bivalvia</taxon>
        <taxon>Autobranchia</taxon>
        <taxon>Heteroconchia</taxon>
        <taxon>Palaeoheterodonta</taxon>
        <taxon>Unionida</taxon>
        <taxon>Unionoidea</taxon>
        <taxon>Unionidae</taxon>
        <taxon>Ambleminae</taxon>
        <taxon>Lampsilini</taxon>
        <taxon>Potamilus</taxon>
    </lineage>
</organism>
<dbReference type="Pfam" id="PF01607">
    <property type="entry name" value="CBM_14"/>
    <property type="match status" value="2"/>
</dbReference>
<feature type="chain" id="PRO_5042076040" description="Chitin-binding type-2 domain-containing protein" evidence="7">
    <location>
        <begin position="25"/>
        <end position="183"/>
    </location>
</feature>
<dbReference type="SMART" id="SM00494">
    <property type="entry name" value="ChtBD2"/>
    <property type="match status" value="2"/>
</dbReference>
<gene>
    <name evidence="9" type="ORF">CHS0354_005477</name>
</gene>
<reference evidence="9" key="1">
    <citation type="journal article" date="2021" name="Genome Biol. Evol.">
        <title>A High-Quality Reference Genome for a Parasitic Bivalve with Doubly Uniparental Inheritance (Bivalvia: Unionida).</title>
        <authorList>
            <person name="Smith C.H."/>
        </authorList>
    </citation>
    <scope>NUCLEOTIDE SEQUENCE</scope>
    <source>
        <strain evidence="9">CHS0354</strain>
    </source>
</reference>
<dbReference type="PROSITE" id="PS50940">
    <property type="entry name" value="CHIT_BIND_II"/>
    <property type="match status" value="2"/>
</dbReference>
<evidence type="ECO:0000256" key="1">
    <source>
        <dbReference type="ARBA" id="ARBA00022669"/>
    </source>
</evidence>
<evidence type="ECO:0000256" key="7">
    <source>
        <dbReference type="SAM" id="SignalP"/>
    </source>
</evidence>
<keyword evidence="1" id="KW-0147">Chitin-binding</keyword>
<accession>A0AAE0SFH5</accession>
<proteinExistence type="predicted"/>
<feature type="compositionally biased region" description="Low complexity" evidence="6">
    <location>
        <begin position="166"/>
        <end position="177"/>
    </location>
</feature>
<comment type="caution">
    <text evidence="9">The sequence shown here is derived from an EMBL/GenBank/DDBJ whole genome shotgun (WGS) entry which is preliminary data.</text>
</comment>
<evidence type="ECO:0000256" key="5">
    <source>
        <dbReference type="ARBA" id="ARBA00023180"/>
    </source>
</evidence>
<keyword evidence="2 7" id="KW-0732">Signal</keyword>
<evidence type="ECO:0000313" key="10">
    <source>
        <dbReference type="Proteomes" id="UP001195483"/>
    </source>
</evidence>
<sequence length="183" mass="20779">MERLHIIELYVLVTILILTYSASSVCVDSCSGKSDGNYQYCPDCQKYVACSNGYKYIMPCPANLVWDDTKRRCEWTSSTCTASIPTRTTTSVRRTTPNIQPTTDSSTECVHSCFGKSNGNYQYCPDCRKYVTCSNGYKYIMPCPADLVWDDKKKQCEWNSPTCQVSPTTRTSTPFRRTTQRAH</sequence>
<reference evidence="9" key="3">
    <citation type="submission" date="2023-05" db="EMBL/GenBank/DDBJ databases">
        <authorList>
            <person name="Smith C.H."/>
        </authorList>
    </citation>
    <scope>NUCLEOTIDE SEQUENCE</scope>
    <source>
        <strain evidence="9">CHS0354</strain>
        <tissue evidence="9">Mantle</tissue>
    </source>
</reference>
<evidence type="ECO:0000256" key="4">
    <source>
        <dbReference type="ARBA" id="ARBA00023157"/>
    </source>
</evidence>
<keyword evidence="10" id="KW-1185">Reference proteome</keyword>
<dbReference type="InterPro" id="IPR036508">
    <property type="entry name" value="Chitin-bd_dom_sf"/>
</dbReference>
<dbReference type="GO" id="GO:0005576">
    <property type="term" value="C:extracellular region"/>
    <property type="evidence" value="ECO:0007669"/>
    <property type="project" value="InterPro"/>
</dbReference>
<keyword evidence="5" id="KW-0325">Glycoprotein</keyword>
<feature type="region of interest" description="Disordered" evidence="6">
    <location>
        <begin position="162"/>
        <end position="183"/>
    </location>
</feature>
<feature type="domain" description="Chitin-binding type-2" evidence="8">
    <location>
        <begin position="110"/>
        <end position="165"/>
    </location>
</feature>
<keyword evidence="3" id="KW-0677">Repeat</keyword>
<evidence type="ECO:0000256" key="3">
    <source>
        <dbReference type="ARBA" id="ARBA00022737"/>
    </source>
</evidence>
<reference evidence="9" key="2">
    <citation type="journal article" date="2021" name="Genome Biol. Evol.">
        <title>Developing a high-quality reference genome for a parasitic bivalve with doubly uniparental inheritance (Bivalvia: Unionida).</title>
        <authorList>
            <person name="Smith C.H."/>
        </authorList>
    </citation>
    <scope>NUCLEOTIDE SEQUENCE</scope>
    <source>
        <strain evidence="9">CHS0354</strain>
        <tissue evidence="9">Mantle</tissue>
    </source>
</reference>
<dbReference type="GO" id="GO:0008061">
    <property type="term" value="F:chitin binding"/>
    <property type="evidence" value="ECO:0007669"/>
    <property type="project" value="UniProtKB-KW"/>
</dbReference>
<dbReference type="EMBL" id="JAEAOA010000385">
    <property type="protein sequence ID" value="KAK3591080.1"/>
    <property type="molecule type" value="Genomic_DNA"/>
</dbReference>
<dbReference type="InterPro" id="IPR051940">
    <property type="entry name" value="Chitin_bind-dev_reg"/>
</dbReference>
<dbReference type="PANTHER" id="PTHR23301">
    <property type="entry name" value="CHITIN BINDING PERITROPHIN-A"/>
    <property type="match status" value="1"/>
</dbReference>
<keyword evidence="4" id="KW-1015">Disulfide bond</keyword>
<dbReference type="Proteomes" id="UP001195483">
    <property type="component" value="Unassembled WGS sequence"/>
</dbReference>
<feature type="signal peptide" evidence="7">
    <location>
        <begin position="1"/>
        <end position="24"/>
    </location>
</feature>
<name>A0AAE0SFH5_9BIVA</name>
<dbReference type="PANTHER" id="PTHR23301:SF0">
    <property type="entry name" value="CHITIN-BINDING TYPE-2 DOMAIN-CONTAINING PROTEIN-RELATED"/>
    <property type="match status" value="1"/>
</dbReference>
<evidence type="ECO:0000259" key="8">
    <source>
        <dbReference type="PROSITE" id="PS50940"/>
    </source>
</evidence>
<feature type="domain" description="Chitin-binding type-2" evidence="8">
    <location>
        <begin position="27"/>
        <end position="82"/>
    </location>
</feature>
<dbReference type="InterPro" id="IPR002557">
    <property type="entry name" value="Chitin-bd_dom"/>
</dbReference>
<evidence type="ECO:0000313" key="9">
    <source>
        <dbReference type="EMBL" id="KAK3591080.1"/>
    </source>
</evidence>
<protein>
    <recommendedName>
        <fullName evidence="8">Chitin-binding type-2 domain-containing protein</fullName>
    </recommendedName>
</protein>